<evidence type="ECO:0000256" key="1">
    <source>
        <dbReference type="ARBA" id="ARBA00004651"/>
    </source>
</evidence>
<dbReference type="Pfam" id="PF00528">
    <property type="entry name" value="BPD_transp_1"/>
    <property type="match status" value="1"/>
</dbReference>
<evidence type="ECO:0000256" key="5">
    <source>
        <dbReference type="ARBA" id="ARBA00022989"/>
    </source>
</evidence>
<dbReference type="AlphaFoldDB" id="A0A2S6HLZ9"/>
<keyword evidence="6 7" id="KW-0472">Membrane</keyword>
<dbReference type="InterPro" id="IPR035906">
    <property type="entry name" value="MetI-like_sf"/>
</dbReference>
<dbReference type="OrthoDB" id="9795403at2"/>
<dbReference type="Proteomes" id="UP000237749">
    <property type="component" value="Unassembled WGS sequence"/>
</dbReference>
<evidence type="ECO:0000256" key="3">
    <source>
        <dbReference type="ARBA" id="ARBA00022475"/>
    </source>
</evidence>
<dbReference type="PANTHER" id="PTHR30193">
    <property type="entry name" value="ABC TRANSPORTER PERMEASE PROTEIN"/>
    <property type="match status" value="1"/>
</dbReference>
<dbReference type="PANTHER" id="PTHR30193:SF37">
    <property type="entry name" value="INNER MEMBRANE ABC TRANSPORTER PERMEASE PROTEIN YCJO"/>
    <property type="match status" value="1"/>
</dbReference>
<feature type="transmembrane region" description="Helical" evidence="7">
    <location>
        <begin position="156"/>
        <end position="184"/>
    </location>
</feature>
<feature type="domain" description="ABC transmembrane type-1" evidence="8">
    <location>
        <begin position="71"/>
        <end position="282"/>
    </location>
</feature>
<dbReference type="PROSITE" id="PS50928">
    <property type="entry name" value="ABC_TM1"/>
    <property type="match status" value="1"/>
</dbReference>
<organism evidence="9 10">
    <name type="scientific">Lacrimispora xylanisolvens</name>
    <dbReference type="NCBI Taxonomy" id="384636"/>
    <lineage>
        <taxon>Bacteria</taxon>
        <taxon>Bacillati</taxon>
        <taxon>Bacillota</taxon>
        <taxon>Clostridia</taxon>
        <taxon>Lachnospirales</taxon>
        <taxon>Lachnospiraceae</taxon>
        <taxon>Lacrimispora</taxon>
    </lineage>
</organism>
<feature type="transmembrane region" description="Helical" evidence="7">
    <location>
        <begin position="75"/>
        <end position="96"/>
    </location>
</feature>
<reference evidence="9 10" key="1">
    <citation type="submission" date="2018-02" db="EMBL/GenBank/DDBJ databases">
        <title>Genomic Encyclopedia of Archaeal and Bacterial Type Strains, Phase II (KMG-II): from individual species to whole genera.</title>
        <authorList>
            <person name="Goeker M."/>
        </authorList>
    </citation>
    <scope>NUCLEOTIDE SEQUENCE [LARGE SCALE GENOMIC DNA]</scope>
    <source>
        <strain evidence="9 10">DSM 3808</strain>
    </source>
</reference>
<gene>
    <name evidence="9" type="ORF">BXY41_11411</name>
</gene>
<dbReference type="GO" id="GO:0055085">
    <property type="term" value="P:transmembrane transport"/>
    <property type="evidence" value="ECO:0007669"/>
    <property type="project" value="InterPro"/>
</dbReference>
<evidence type="ECO:0000256" key="2">
    <source>
        <dbReference type="ARBA" id="ARBA00022448"/>
    </source>
</evidence>
<comment type="subcellular location">
    <subcellularLocation>
        <location evidence="1 7">Cell membrane</location>
        <topology evidence="1 7">Multi-pass membrane protein</topology>
    </subcellularLocation>
</comment>
<dbReference type="CDD" id="cd06261">
    <property type="entry name" value="TM_PBP2"/>
    <property type="match status" value="1"/>
</dbReference>
<keyword evidence="3" id="KW-1003">Cell membrane</keyword>
<feature type="transmembrane region" description="Helical" evidence="7">
    <location>
        <begin position="12"/>
        <end position="34"/>
    </location>
</feature>
<evidence type="ECO:0000313" key="10">
    <source>
        <dbReference type="Proteomes" id="UP000237749"/>
    </source>
</evidence>
<evidence type="ECO:0000256" key="7">
    <source>
        <dbReference type="RuleBase" id="RU363032"/>
    </source>
</evidence>
<dbReference type="InterPro" id="IPR000515">
    <property type="entry name" value="MetI-like"/>
</dbReference>
<dbReference type="RefSeq" id="WP_104438924.1">
    <property type="nucleotide sequence ID" value="NZ_PTJA01000014.1"/>
</dbReference>
<evidence type="ECO:0000313" key="9">
    <source>
        <dbReference type="EMBL" id="PPK78509.1"/>
    </source>
</evidence>
<evidence type="ECO:0000256" key="4">
    <source>
        <dbReference type="ARBA" id="ARBA00022692"/>
    </source>
</evidence>
<accession>A0A2S6HLZ9</accession>
<dbReference type="EMBL" id="PTJA01000014">
    <property type="protein sequence ID" value="PPK78509.1"/>
    <property type="molecule type" value="Genomic_DNA"/>
</dbReference>
<keyword evidence="2 7" id="KW-0813">Transport</keyword>
<proteinExistence type="inferred from homology"/>
<sequence length="293" mass="32596">MERNAMSNKIKTYMMFAGPAMFFFFAVVIIPFIYGVYLTFTNWDGISEKKHLIGFTNYIAVFQDGGFWNALLLTLSYVAISTILVQVIAFALAYLLTGGLKGQNFFRAGFFTPNLIGGIVLGFIWKFVFSKAFTAFGAMISAPLFESSWLSDPIKAFFALILVTVWQYSGYMMLIYVAGFVGVPKDLIEAASIDGCTNTQRTRHIVIPMMAQSFSICTFLTLTRCFMVYDLNVSLTGGEPYGSTIMAALHVYQKAFKSKQYGLGQAEALVLFAVVAVVAVTQYYLSRKKEVEA</sequence>
<dbReference type="InterPro" id="IPR051393">
    <property type="entry name" value="ABC_transporter_permease"/>
</dbReference>
<feature type="transmembrane region" description="Helical" evidence="7">
    <location>
        <begin position="205"/>
        <end position="229"/>
    </location>
</feature>
<keyword evidence="5 7" id="KW-1133">Transmembrane helix</keyword>
<comment type="similarity">
    <text evidence="7">Belongs to the binding-protein-dependent transport system permease family.</text>
</comment>
<dbReference type="Gene3D" id="1.10.3720.10">
    <property type="entry name" value="MetI-like"/>
    <property type="match status" value="1"/>
</dbReference>
<dbReference type="GO" id="GO:0005886">
    <property type="term" value="C:plasma membrane"/>
    <property type="evidence" value="ECO:0007669"/>
    <property type="project" value="UniProtKB-SubCell"/>
</dbReference>
<feature type="transmembrane region" description="Helical" evidence="7">
    <location>
        <begin position="268"/>
        <end position="285"/>
    </location>
</feature>
<evidence type="ECO:0000259" key="8">
    <source>
        <dbReference type="PROSITE" id="PS50928"/>
    </source>
</evidence>
<evidence type="ECO:0000256" key="6">
    <source>
        <dbReference type="ARBA" id="ARBA00023136"/>
    </source>
</evidence>
<keyword evidence="10" id="KW-1185">Reference proteome</keyword>
<comment type="caution">
    <text evidence="9">The sequence shown here is derived from an EMBL/GenBank/DDBJ whole genome shotgun (WGS) entry which is preliminary data.</text>
</comment>
<name>A0A2S6HLZ9_9FIRM</name>
<dbReference type="SUPFAM" id="SSF161098">
    <property type="entry name" value="MetI-like"/>
    <property type="match status" value="1"/>
</dbReference>
<feature type="transmembrane region" description="Helical" evidence="7">
    <location>
        <begin position="108"/>
        <end position="129"/>
    </location>
</feature>
<protein>
    <submittedName>
        <fullName evidence="9">Carbohydrate ABC transporter membrane protein 1 (CUT1 family)</fullName>
    </submittedName>
</protein>
<keyword evidence="4 7" id="KW-0812">Transmembrane</keyword>